<sequence>MTRDFGEKGVRAYFWQDGSWQPGRAWCIDHRGVGGRCRDYANGGRTPLETHGFWPLDDVRGLEKHLQPVQAALAL</sequence>
<evidence type="ECO:0000313" key="1">
    <source>
        <dbReference type="EMBL" id="MCP3730420.1"/>
    </source>
</evidence>
<dbReference type="RefSeq" id="WP_254292552.1">
    <property type="nucleotide sequence ID" value="NZ_JAMLDX010000005.1"/>
</dbReference>
<protein>
    <submittedName>
        <fullName evidence="1">Uncharacterized protein</fullName>
    </submittedName>
</protein>
<evidence type="ECO:0000313" key="2">
    <source>
        <dbReference type="Proteomes" id="UP001139451"/>
    </source>
</evidence>
<gene>
    <name evidence="1" type="ORF">M9978_08260</name>
</gene>
<accession>A0A9X2KL53</accession>
<proteinExistence type="predicted"/>
<dbReference type="EMBL" id="JAMLDX010000005">
    <property type="protein sequence ID" value="MCP3730420.1"/>
    <property type="molecule type" value="Genomic_DNA"/>
</dbReference>
<comment type="caution">
    <text evidence="1">The sequence shown here is derived from an EMBL/GenBank/DDBJ whole genome shotgun (WGS) entry which is preliminary data.</text>
</comment>
<name>A0A9X2KL53_9SPHN</name>
<organism evidence="1 2">
    <name type="scientific">Sphingomonas tagetis</name>
    <dbReference type="NCBI Taxonomy" id="2949092"/>
    <lineage>
        <taxon>Bacteria</taxon>
        <taxon>Pseudomonadati</taxon>
        <taxon>Pseudomonadota</taxon>
        <taxon>Alphaproteobacteria</taxon>
        <taxon>Sphingomonadales</taxon>
        <taxon>Sphingomonadaceae</taxon>
        <taxon>Sphingomonas</taxon>
    </lineage>
</organism>
<dbReference type="AlphaFoldDB" id="A0A9X2KL53"/>
<dbReference type="Proteomes" id="UP001139451">
    <property type="component" value="Unassembled WGS sequence"/>
</dbReference>
<keyword evidence="2" id="KW-1185">Reference proteome</keyword>
<reference evidence="1" key="1">
    <citation type="submission" date="2022-05" db="EMBL/GenBank/DDBJ databases">
        <title>Sphingomonas sp. strain MG17 Genome sequencing and assembly.</title>
        <authorList>
            <person name="Kim I."/>
        </authorList>
    </citation>
    <scope>NUCLEOTIDE SEQUENCE</scope>
    <source>
        <strain evidence="1">MG17</strain>
    </source>
</reference>